<gene>
    <name evidence="2" type="ORF">NCTC10821_00954</name>
</gene>
<dbReference type="Proteomes" id="UP000254978">
    <property type="component" value="Unassembled WGS sequence"/>
</dbReference>
<name>A0A378TAG7_9MYCO</name>
<sequence length="73" mass="8040">MAEMWSVQIGEVDNPGNTGVPPVPTRVYDGDEDGAREAFEEWSAKATEGDYRYVLLRRTGEIVEVWGTPPAVA</sequence>
<accession>A0A378TAG7</accession>
<evidence type="ECO:0000313" key="2">
    <source>
        <dbReference type="EMBL" id="STZ57454.1"/>
    </source>
</evidence>
<dbReference type="OrthoDB" id="4735935at2"/>
<reference evidence="2 3" key="1">
    <citation type="submission" date="2018-06" db="EMBL/GenBank/DDBJ databases">
        <authorList>
            <consortium name="Pathogen Informatics"/>
            <person name="Doyle S."/>
        </authorList>
    </citation>
    <scope>NUCLEOTIDE SEQUENCE [LARGE SCALE GENOMIC DNA]</scope>
    <source>
        <strain evidence="2 3">NCTC10821</strain>
    </source>
</reference>
<dbReference type="RefSeq" id="WP_115277666.1">
    <property type="nucleotide sequence ID" value="NZ_AP022600.1"/>
</dbReference>
<dbReference type="EMBL" id="UGQT01000001">
    <property type="protein sequence ID" value="STZ57454.1"/>
    <property type="molecule type" value="Genomic_DNA"/>
</dbReference>
<organism evidence="2 3">
    <name type="scientific">Mycolicibacterium tokaiense</name>
    <dbReference type="NCBI Taxonomy" id="39695"/>
    <lineage>
        <taxon>Bacteria</taxon>
        <taxon>Bacillati</taxon>
        <taxon>Actinomycetota</taxon>
        <taxon>Actinomycetes</taxon>
        <taxon>Mycobacteriales</taxon>
        <taxon>Mycobacteriaceae</taxon>
        <taxon>Mycolicibacterium</taxon>
    </lineage>
</organism>
<protein>
    <submittedName>
        <fullName evidence="2">Uncharacterized protein</fullName>
    </submittedName>
</protein>
<keyword evidence="3" id="KW-1185">Reference proteome</keyword>
<proteinExistence type="predicted"/>
<dbReference type="AlphaFoldDB" id="A0A378TAG7"/>
<evidence type="ECO:0000313" key="3">
    <source>
        <dbReference type="Proteomes" id="UP000254978"/>
    </source>
</evidence>
<feature type="region of interest" description="Disordered" evidence="1">
    <location>
        <begin position="1"/>
        <end position="23"/>
    </location>
</feature>
<evidence type="ECO:0000256" key="1">
    <source>
        <dbReference type="SAM" id="MobiDB-lite"/>
    </source>
</evidence>